<evidence type="ECO:0000313" key="12">
    <source>
        <dbReference type="EMBL" id="KAK2976967.1"/>
    </source>
</evidence>
<feature type="transmembrane region" description="Helical" evidence="9">
    <location>
        <begin position="691"/>
        <end position="711"/>
    </location>
</feature>
<keyword evidence="5 10" id="KW-0732">Signal</keyword>
<feature type="chain" id="PRO_5041665819" description="Protein kinase domain-containing protein" evidence="10">
    <location>
        <begin position="21"/>
        <end position="1059"/>
    </location>
</feature>
<dbReference type="InterPro" id="IPR000719">
    <property type="entry name" value="Prot_kinase_dom"/>
</dbReference>
<keyword evidence="4 9" id="KW-0812">Transmembrane</keyword>
<name>A0AA88UIZ6_9ASTE</name>
<protein>
    <recommendedName>
        <fullName evidence="11">Protein kinase domain-containing protein</fullName>
    </recommendedName>
</protein>
<keyword evidence="8 9" id="KW-0472">Membrane</keyword>
<evidence type="ECO:0000256" key="6">
    <source>
        <dbReference type="ARBA" id="ARBA00022737"/>
    </source>
</evidence>
<feature type="domain" description="Protein kinase" evidence="11">
    <location>
        <begin position="782"/>
        <end position="1046"/>
    </location>
</feature>
<gene>
    <name evidence="12" type="ORF">RJ640_020184</name>
</gene>
<evidence type="ECO:0000256" key="2">
    <source>
        <dbReference type="ARBA" id="ARBA00022553"/>
    </source>
</evidence>
<dbReference type="Gene3D" id="1.10.510.10">
    <property type="entry name" value="Transferase(Phosphotransferase) domain 1"/>
    <property type="match status" value="1"/>
</dbReference>
<dbReference type="PANTHER" id="PTHR48007:SF37">
    <property type="entry name" value="LEUCINE-RICH REPEAT PROTEIN KINASE FAMILY PROTEIN"/>
    <property type="match status" value="1"/>
</dbReference>
<evidence type="ECO:0000313" key="13">
    <source>
        <dbReference type="Proteomes" id="UP001187471"/>
    </source>
</evidence>
<dbReference type="InterPro" id="IPR011009">
    <property type="entry name" value="Kinase-like_dom_sf"/>
</dbReference>
<evidence type="ECO:0000256" key="7">
    <source>
        <dbReference type="ARBA" id="ARBA00022989"/>
    </source>
</evidence>
<dbReference type="GO" id="GO:0005524">
    <property type="term" value="F:ATP binding"/>
    <property type="evidence" value="ECO:0007669"/>
    <property type="project" value="InterPro"/>
</dbReference>
<dbReference type="GO" id="GO:0051707">
    <property type="term" value="P:response to other organism"/>
    <property type="evidence" value="ECO:0007669"/>
    <property type="project" value="UniProtKB-ARBA"/>
</dbReference>
<proteinExistence type="predicted"/>
<evidence type="ECO:0000256" key="10">
    <source>
        <dbReference type="SAM" id="SignalP"/>
    </source>
</evidence>
<evidence type="ECO:0000256" key="4">
    <source>
        <dbReference type="ARBA" id="ARBA00022692"/>
    </source>
</evidence>
<evidence type="ECO:0000256" key="1">
    <source>
        <dbReference type="ARBA" id="ARBA00004167"/>
    </source>
</evidence>
<dbReference type="InterPro" id="IPR013210">
    <property type="entry name" value="LRR_N_plant-typ"/>
</dbReference>
<accession>A0AA88UIZ6</accession>
<dbReference type="GO" id="GO:0016020">
    <property type="term" value="C:membrane"/>
    <property type="evidence" value="ECO:0007669"/>
    <property type="project" value="UniProtKB-SubCell"/>
</dbReference>
<keyword evidence="6" id="KW-0677">Repeat</keyword>
<comment type="caution">
    <text evidence="12">The sequence shown here is derived from an EMBL/GenBank/DDBJ whole genome shotgun (WGS) entry which is preliminary data.</text>
</comment>
<dbReference type="InterPro" id="IPR001611">
    <property type="entry name" value="Leu-rich_rpt"/>
</dbReference>
<evidence type="ECO:0000256" key="8">
    <source>
        <dbReference type="ARBA" id="ARBA00023136"/>
    </source>
</evidence>
<dbReference type="FunFam" id="3.80.10.10:FF:000722">
    <property type="entry name" value="Leucine-rich repeat receptor-like protein kinase"/>
    <property type="match status" value="1"/>
</dbReference>
<dbReference type="GO" id="GO:0004672">
    <property type="term" value="F:protein kinase activity"/>
    <property type="evidence" value="ECO:0007669"/>
    <property type="project" value="InterPro"/>
</dbReference>
<dbReference type="GO" id="GO:0006952">
    <property type="term" value="P:defense response"/>
    <property type="evidence" value="ECO:0007669"/>
    <property type="project" value="UniProtKB-ARBA"/>
</dbReference>
<dbReference type="PROSITE" id="PS51450">
    <property type="entry name" value="LRR"/>
    <property type="match status" value="2"/>
</dbReference>
<evidence type="ECO:0000259" key="11">
    <source>
        <dbReference type="PROSITE" id="PS50011"/>
    </source>
</evidence>
<dbReference type="SMART" id="SM00369">
    <property type="entry name" value="LRR_TYP"/>
    <property type="match status" value="4"/>
</dbReference>
<dbReference type="Pfam" id="PF13855">
    <property type="entry name" value="LRR_8"/>
    <property type="match status" value="1"/>
</dbReference>
<dbReference type="Gene3D" id="3.30.200.20">
    <property type="entry name" value="Phosphorylase Kinase, domain 1"/>
    <property type="match status" value="1"/>
</dbReference>
<evidence type="ECO:0000256" key="9">
    <source>
        <dbReference type="SAM" id="Phobius"/>
    </source>
</evidence>
<keyword evidence="7 9" id="KW-1133">Transmembrane helix</keyword>
<dbReference type="SUPFAM" id="SSF52058">
    <property type="entry name" value="L domain-like"/>
    <property type="match status" value="2"/>
</dbReference>
<organism evidence="12 13">
    <name type="scientific">Escallonia rubra</name>
    <dbReference type="NCBI Taxonomy" id="112253"/>
    <lineage>
        <taxon>Eukaryota</taxon>
        <taxon>Viridiplantae</taxon>
        <taxon>Streptophyta</taxon>
        <taxon>Embryophyta</taxon>
        <taxon>Tracheophyta</taxon>
        <taxon>Spermatophyta</taxon>
        <taxon>Magnoliopsida</taxon>
        <taxon>eudicotyledons</taxon>
        <taxon>Gunneridae</taxon>
        <taxon>Pentapetalae</taxon>
        <taxon>asterids</taxon>
        <taxon>campanulids</taxon>
        <taxon>Escalloniales</taxon>
        <taxon>Escalloniaceae</taxon>
        <taxon>Escallonia</taxon>
    </lineage>
</organism>
<dbReference type="PROSITE" id="PS50011">
    <property type="entry name" value="PROTEIN_KINASE_DOM"/>
    <property type="match status" value="1"/>
</dbReference>
<dbReference type="Pfam" id="PF08263">
    <property type="entry name" value="LRRNT_2"/>
    <property type="match status" value="2"/>
</dbReference>
<comment type="subcellular location">
    <subcellularLocation>
        <location evidence="1">Membrane</location>
        <topology evidence="1">Single-pass membrane protein</topology>
    </subcellularLocation>
</comment>
<dbReference type="Gene3D" id="3.80.10.10">
    <property type="entry name" value="Ribonuclease Inhibitor"/>
    <property type="match status" value="4"/>
</dbReference>
<keyword evidence="2" id="KW-0597">Phosphoprotein</keyword>
<dbReference type="PANTHER" id="PTHR48007">
    <property type="entry name" value="LEUCINE-RICH REPEAT RECEPTOR-LIKE PROTEIN KINASE PXC1"/>
    <property type="match status" value="1"/>
</dbReference>
<dbReference type="InterPro" id="IPR032675">
    <property type="entry name" value="LRR_dom_sf"/>
</dbReference>
<dbReference type="SUPFAM" id="SSF56112">
    <property type="entry name" value="Protein kinase-like (PK-like)"/>
    <property type="match status" value="1"/>
</dbReference>
<keyword evidence="3" id="KW-0433">Leucine-rich repeat</keyword>
<dbReference type="Pfam" id="PF00069">
    <property type="entry name" value="Pkinase"/>
    <property type="match status" value="1"/>
</dbReference>
<reference evidence="12" key="1">
    <citation type="submission" date="2022-12" db="EMBL/GenBank/DDBJ databases">
        <title>Draft genome assemblies for two species of Escallonia (Escalloniales).</title>
        <authorList>
            <person name="Chanderbali A."/>
            <person name="Dervinis C."/>
            <person name="Anghel I."/>
            <person name="Soltis D."/>
            <person name="Soltis P."/>
            <person name="Zapata F."/>
        </authorList>
    </citation>
    <scope>NUCLEOTIDE SEQUENCE</scope>
    <source>
        <strain evidence="12">UCBG92.1500</strain>
        <tissue evidence="12">Leaf</tissue>
    </source>
</reference>
<evidence type="ECO:0000256" key="5">
    <source>
        <dbReference type="ARBA" id="ARBA00022729"/>
    </source>
</evidence>
<sequence>MSCTSIILAIVTFSAILTLGDESSNTPPVPQPTPAPLLLVDQRLSVVFPVIQKFKNIITSDPLGVTKSWTGPDICKYKGFYCDNPPDNKTAIALASIDFNGFQLSAPSLDGFLDQLPDIGLFHANSNFFTGTISPNIAKLPYLYELDISNNLFSGSFPNAILGMNSLNFLDIRFNLFAGSVPPQLFTKDLDVLFLNNNHFMQRLPDNLEKSHIILLTLANNKFFGPIPRGIYKALSTLTEVLFLNNLLSGCLPYELGFLKEAVVFDAGNNRLTGPIPFSLGCLGKLEVLNFAGNLLHGMVPEVVCALGNLANLSLSDNYFIHVGPICRGLIRKGVLDLRKNCIPDLPFQRTVFKCAAFFAKPRHCPYMPTYGFLPCWLPHFSSPSPYPLTILFSFPCQQTSSVCCSHFLHNAVFFLSLFCLTTSSPDHPPSNSSSRNVEPPSEALALLAFKSKADLHDKLPFSPNTSSSYCKWQGVECQHGKVVRFVLQGLNLSGVFAPNTLTRLDQLRVLSLQNNSLTGAIPDLSGLDNLKAVFLDHNSFAGSFPPSVTSLHRLKTLDLSYNNLTGSLPVSLTNLDRLYYLRLDSNRFNGSIPPLNQSSLRVFNVSRNSLTGAVPATPTLHRFGTTSYSWNPGLCGEVIRQQCNPTLPFFGPSITPPPPPPPPTIAASQQLQGVELTRARTSQVKHRRTALIIGFSAGFFVLIGSVLCFMMTMKKQKKRLAPAAASDYAAAAEAADLMRIEQNELEEKVKRVQGMQMAGKSGNLVFCAGESQLYTLDQLMRASAELLGKGTIGSTYKAVLDNRLIVCVKRLDAGKLAVETNKEVFERHMDSVGGLRHPNLVPLRAYFQAGDERLLVYDYQANGSLFSLIHGTKSARAKPLHWTSCLKIAEDVAQGLSYIHQAWRLVHGNLKSSNVLLGSDFEACLTDYCLSVFANPSNDDDPNSAAYKAPEIRKLNHEATSKSDVYSFGILLLELLTGKPPSQHPYLVPDDLINWVRSARDEDGGEDNRLVMLLEVAIGCSATSPEQRPTMWQVLKMIQEIKEVVMQDGEMDAPTGAP</sequence>
<evidence type="ECO:0000256" key="3">
    <source>
        <dbReference type="ARBA" id="ARBA00022614"/>
    </source>
</evidence>
<feature type="signal peptide" evidence="10">
    <location>
        <begin position="1"/>
        <end position="20"/>
    </location>
</feature>
<dbReference type="InterPro" id="IPR003591">
    <property type="entry name" value="Leu-rich_rpt_typical-subtyp"/>
</dbReference>
<keyword evidence="13" id="KW-1185">Reference proteome</keyword>
<dbReference type="InterPro" id="IPR046959">
    <property type="entry name" value="PRK1-6/SRF4-like"/>
</dbReference>
<dbReference type="Proteomes" id="UP001187471">
    <property type="component" value="Unassembled WGS sequence"/>
</dbReference>
<dbReference type="EMBL" id="JAVXUO010002020">
    <property type="protein sequence ID" value="KAK2976967.1"/>
    <property type="molecule type" value="Genomic_DNA"/>
</dbReference>
<dbReference type="AlphaFoldDB" id="A0AA88UIZ6"/>
<dbReference type="Pfam" id="PF00560">
    <property type="entry name" value="LRR_1"/>
    <property type="match status" value="2"/>
</dbReference>